<dbReference type="InterPro" id="IPR052264">
    <property type="entry name" value="UPF0175_domain"/>
</dbReference>
<dbReference type="AlphaFoldDB" id="A0A1F7RPE8"/>
<protein>
    <submittedName>
        <fullName evidence="2">Uncharacterized protein</fullName>
    </submittedName>
</protein>
<dbReference type="InterPro" id="IPR005368">
    <property type="entry name" value="UPF0175"/>
</dbReference>
<gene>
    <name evidence="2" type="ORF">A2161_00660</name>
</gene>
<evidence type="ECO:0000313" key="2">
    <source>
        <dbReference type="EMBL" id="OGL43190.1"/>
    </source>
</evidence>
<organism evidence="2 3">
    <name type="scientific">Candidatus Schekmanbacteria bacterium RBG_13_48_7</name>
    <dbReference type="NCBI Taxonomy" id="1817878"/>
    <lineage>
        <taxon>Bacteria</taxon>
        <taxon>Candidatus Schekmaniibacteriota</taxon>
    </lineage>
</organism>
<evidence type="ECO:0000313" key="3">
    <source>
        <dbReference type="Proteomes" id="UP000179266"/>
    </source>
</evidence>
<dbReference type="Pfam" id="PF03683">
    <property type="entry name" value="UPF0175"/>
    <property type="match status" value="1"/>
</dbReference>
<dbReference type="EMBL" id="MGDD01000286">
    <property type="protein sequence ID" value="OGL43190.1"/>
    <property type="molecule type" value="Genomic_DNA"/>
</dbReference>
<dbReference type="Proteomes" id="UP000179266">
    <property type="component" value="Unassembled WGS sequence"/>
</dbReference>
<comment type="similarity">
    <text evidence="1">Belongs to the UPF0175 family.</text>
</comment>
<accession>A0A1F7RPE8</accession>
<proteinExistence type="inferred from homology"/>
<dbReference type="PANTHER" id="PTHR37525">
    <property type="entry name" value="UPF0175 PROTEIN SSL1255"/>
    <property type="match status" value="1"/>
</dbReference>
<evidence type="ECO:0000256" key="1">
    <source>
        <dbReference type="ARBA" id="ARBA00005651"/>
    </source>
</evidence>
<sequence length="84" mass="9486">MSKTLKIILNDEILLSMNKEPARLAEEIRLAAAVKWYELGMISQDMAAQLSGLSRAEFIFSLNRFAVSPFQETTDEIIRAVKDP</sequence>
<name>A0A1F7RPE8_9BACT</name>
<comment type="caution">
    <text evidence="2">The sequence shown here is derived from an EMBL/GenBank/DDBJ whole genome shotgun (WGS) entry which is preliminary data.</text>
</comment>
<reference evidence="2 3" key="1">
    <citation type="journal article" date="2016" name="Nat. Commun.">
        <title>Thousands of microbial genomes shed light on interconnected biogeochemical processes in an aquifer system.</title>
        <authorList>
            <person name="Anantharaman K."/>
            <person name="Brown C.T."/>
            <person name="Hug L.A."/>
            <person name="Sharon I."/>
            <person name="Castelle C.J."/>
            <person name="Probst A.J."/>
            <person name="Thomas B.C."/>
            <person name="Singh A."/>
            <person name="Wilkins M.J."/>
            <person name="Karaoz U."/>
            <person name="Brodie E.L."/>
            <person name="Williams K.H."/>
            <person name="Hubbard S.S."/>
            <person name="Banfield J.F."/>
        </authorList>
    </citation>
    <scope>NUCLEOTIDE SEQUENCE [LARGE SCALE GENOMIC DNA]</scope>
</reference>
<dbReference type="PANTHER" id="PTHR37525:SF1">
    <property type="entry name" value="UPF0175 PROTEIN SSL1255"/>
    <property type="match status" value="1"/>
</dbReference>